<dbReference type="InterPro" id="IPR013149">
    <property type="entry name" value="ADH-like_C"/>
</dbReference>
<dbReference type="SMART" id="SM00829">
    <property type="entry name" value="PKS_ER"/>
    <property type="match status" value="1"/>
</dbReference>
<protein>
    <submittedName>
        <fullName evidence="4">Oxidoreductase</fullName>
    </submittedName>
</protein>
<evidence type="ECO:0000313" key="5">
    <source>
        <dbReference type="Proteomes" id="UP000465306"/>
    </source>
</evidence>
<evidence type="ECO:0000259" key="3">
    <source>
        <dbReference type="SMART" id="SM00829"/>
    </source>
</evidence>
<reference evidence="4 5" key="1">
    <citation type="journal article" date="2019" name="Emerg. Microbes Infect.">
        <title>Comprehensive subspecies identification of 175 nontuberculous mycobacteria species based on 7547 genomic profiles.</title>
        <authorList>
            <person name="Matsumoto Y."/>
            <person name="Kinjo T."/>
            <person name="Motooka D."/>
            <person name="Nabeya D."/>
            <person name="Jung N."/>
            <person name="Uechi K."/>
            <person name="Horii T."/>
            <person name="Iida T."/>
            <person name="Fujita J."/>
            <person name="Nakamura S."/>
        </authorList>
    </citation>
    <scope>NUCLEOTIDE SEQUENCE [LARGE SCALE GENOMIC DNA]</scope>
    <source>
        <strain evidence="4 5">JCM 13573</strain>
    </source>
</reference>
<sequence length="347" mass="35774">MGTPNTLPAQTDVAHVTAPGSVTVMRAIVAESADHLLWQEVPDVSAGPDEVLIKVVAAGVNRADVLQAAGMYPPPPGASETIGMEVSGVVADVGPEVTNYSAGQEVCALLAGGGYAEYVAVPAGQVLPVPESVDLVDAAGLPEVACTVWSNLVMTAHLSAGQLLLMHGGASGIGTHAIQVARALDARVAVTAGSAEKLEFCRQLGAQITINYRDEDFVARLREETDGADVIFDIMGASYLDRNLDALATDGQLVIIGMQGGIKGELNLGKLLPKRARVIGTTLRARPVSGPNSKSAIAQEVTASVWPMIAAGKVRPIIGARMPIQEAGAAHQLMTSGDLVGKIVLTV</sequence>
<dbReference type="Gene3D" id="3.90.180.10">
    <property type="entry name" value="Medium-chain alcohol dehydrogenases, catalytic domain"/>
    <property type="match status" value="1"/>
</dbReference>
<dbReference type="SUPFAM" id="SSF50129">
    <property type="entry name" value="GroES-like"/>
    <property type="match status" value="1"/>
</dbReference>
<dbReference type="InterPro" id="IPR020843">
    <property type="entry name" value="ER"/>
</dbReference>
<dbReference type="NCBIfam" id="TIGR02824">
    <property type="entry name" value="quinone_pig3"/>
    <property type="match status" value="1"/>
</dbReference>
<feature type="domain" description="Enoyl reductase (ER)" evidence="3">
    <location>
        <begin position="31"/>
        <end position="345"/>
    </location>
</feature>
<evidence type="ECO:0000313" key="4">
    <source>
        <dbReference type="EMBL" id="GFG65771.1"/>
    </source>
</evidence>
<evidence type="ECO:0000256" key="1">
    <source>
        <dbReference type="ARBA" id="ARBA00022857"/>
    </source>
</evidence>
<proteinExistence type="predicted"/>
<evidence type="ECO:0000256" key="2">
    <source>
        <dbReference type="ARBA" id="ARBA00023002"/>
    </source>
</evidence>
<dbReference type="PANTHER" id="PTHR48106">
    <property type="entry name" value="QUINONE OXIDOREDUCTASE PIG3-RELATED"/>
    <property type="match status" value="1"/>
</dbReference>
<dbReference type="Pfam" id="PF00107">
    <property type="entry name" value="ADH_zinc_N"/>
    <property type="match status" value="1"/>
</dbReference>
<keyword evidence="2" id="KW-0560">Oxidoreductase</keyword>
<gene>
    <name evidence="4" type="ORF">MKUB_32610</name>
</gene>
<dbReference type="Proteomes" id="UP000465306">
    <property type="component" value="Unassembled WGS sequence"/>
</dbReference>
<dbReference type="CDD" id="cd05276">
    <property type="entry name" value="p53_inducible_oxidoreductase"/>
    <property type="match status" value="1"/>
</dbReference>
<keyword evidence="1" id="KW-0521">NADP</keyword>
<dbReference type="Gene3D" id="3.40.50.720">
    <property type="entry name" value="NAD(P)-binding Rossmann-like Domain"/>
    <property type="match status" value="1"/>
</dbReference>
<keyword evidence="5" id="KW-1185">Reference proteome</keyword>
<dbReference type="InterPro" id="IPR011032">
    <property type="entry name" value="GroES-like_sf"/>
</dbReference>
<organism evidence="4 5">
    <name type="scientific">Mycobacterium kubicae</name>
    <dbReference type="NCBI Taxonomy" id="120959"/>
    <lineage>
        <taxon>Bacteria</taxon>
        <taxon>Bacillati</taxon>
        <taxon>Actinomycetota</taxon>
        <taxon>Actinomycetes</taxon>
        <taxon>Mycobacteriales</taxon>
        <taxon>Mycobacteriaceae</taxon>
        <taxon>Mycobacterium</taxon>
        <taxon>Mycobacterium simiae complex</taxon>
    </lineage>
</organism>
<dbReference type="Pfam" id="PF08240">
    <property type="entry name" value="ADH_N"/>
    <property type="match status" value="1"/>
</dbReference>
<comment type="caution">
    <text evidence="4">The sequence shown here is derived from an EMBL/GenBank/DDBJ whole genome shotgun (WGS) entry which is preliminary data.</text>
</comment>
<dbReference type="InterPro" id="IPR014189">
    <property type="entry name" value="Quinone_OxRdtase_PIG3"/>
</dbReference>
<dbReference type="InterPro" id="IPR013154">
    <property type="entry name" value="ADH-like_N"/>
</dbReference>
<dbReference type="PANTHER" id="PTHR48106:SF8">
    <property type="entry name" value="OS02G0805600 PROTEIN"/>
    <property type="match status" value="1"/>
</dbReference>
<accession>A0ABQ1BQ19</accession>
<name>A0ABQ1BQ19_9MYCO</name>
<dbReference type="InterPro" id="IPR036291">
    <property type="entry name" value="NAD(P)-bd_dom_sf"/>
</dbReference>
<dbReference type="EMBL" id="BLKU01000005">
    <property type="protein sequence ID" value="GFG65771.1"/>
    <property type="molecule type" value="Genomic_DNA"/>
</dbReference>
<dbReference type="SUPFAM" id="SSF51735">
    <property type="entry name" value="NAD(P)-binding Rossmann-fold domains"/>
    <property type="match status" value="1"/>
</dbReference>